<name>A0A3E1P7H2_9BACT</name>
<reference evidence="2 3" key="1">
    <citation type="submission" date="2018-08" db="EMBL/GenBank/DDBJ databases">
        <title>Chitinophaga sp. K20C18050901, a novel bacterium isolated from forest soil.</title>
        <authorList>
            <person name="Wang C."/>
        </authorList>
    </citation>
    <scope>NUCLEOTIDE SEQUENCE [LARGE SCALE GENOMIC DNA]</scope>
    <source>
        <strain evidence="2 3">K20C18050901</strain>
    </source>
</reference>
<comment type="caution">
    <text evidence="2">The sequence shown here is derived from an EMBL/GenBank/DDBJ whole genome shotgun (WGS) entry which is preliminary data.</text>
</comment>
<evidence type="ECO:0000313" key="2">
    <source>
        <dbReference type="EMBL" id="RFM36040.1"/>
    </source>
</evidence>
<organism evidence="2 3">
    <name type="scientific">Chitinophaga silvisoli</name>
    <dbReference type="NCBI Taxonomy" id="2291814"/>
    <lineage>
        <taxon>Bacteria</taxon>
        <taxon>Pseudomonadati</taxon>
        <taxon>Bacteroidota</taxon>
        <taxon>Chitinophagia</taxon>
        <taxon>Chitinophagales</taxon>
        <taxon>Chitinophagaceae</taxon>
        <taxon>Chitinophaga</taxon>
    </lineage>
</organism>
<keyword evidence="1" id="KW-0812">Transmembrane</keyword>
<dbReference type="EMBL" id="QTJV01000001">
    <property type="protein sequence ID" value="RFM36040.1"/>
    <property type="molecule type" value="Genomic_DNA"/>
</dbReference>
<evidence type="ECO:0000256" key="1">
    <source>
        <dbReference type="SAM" id="Phobius"/>
    </source>
</evidence>
<dbReference type="OrthoDB" id="964187at2"/>
<dbReference type="AlphaFoldDB" id="A0A3E1P7H2"/>
<keyword evidence="1" id="KW-0472">Membrane</keyword>
<keyword evidence="1" id="KW-1133">Transmembrane helix</keyword>
<proteinExistence type="predicted"/>
<sequence>MLKNPTFSIWLVSIYLLVHLALLSTGLTVPIMLISLILSPFLVIWMVFTILKYGKYKSRKLSYNEPDIL</sequence>
<dbReference type="RefSeq" id="WP_116851386.1">
    <property type="nucleotide sequence ID" value="NZ_QTJV01000001.1"/>
</dbReference>
<dbReference type="Proteomes" id="UP000261174">
    <property type="component" value="Unassembled WGS sequence"/>
</dbReference>
<evidence type="ECO:0000313" key="3">
    <source>
        <dbReference type="Proteomes" id="UP000261174"/>
    </source>
</evidence>
<feature type="transmembrane region" description="Helical" evidence="1">
    <location>
        <begin position="7"/>
        <end position="25"/>
    </location>
</feature>
<gene>
    <name evidence="2" type="ORF">DXN04_00555</name>
</gene>
<keyword evidence="3" id="KW-1185">Reference proteome</keyword>
<accession>A0A3E1P7H2</accession>
<protein>
    <submittedName>
        <fullName evidence="2">Uncharacterized protein</fullName>
    </submittedName>
</protein>
<feature type="transmembrane region" description="Helical" evidence="1">
    <location>
        <begin position="31"/>
        <end position="51"/>
    </location>
</feature>